<evidence type="ECO:0000256" key="7">
    <source>
        <dbReference type="ARBA" id="ARBA00023004"/>
    </source>
</evidence>
<dbReference type="PANTHER" id="PTHR30002">
    <property type="entry name" value="EPOXYQUEUOSINE REDUCTASE"/>
    <property type="match status" value="1"/>
</dbReference>
<protein>
    <submittedName>
        <fullName evidence="10">Epoxyqueuosine reductase</fullName>
    </submittedName>
</protein>
<gene>
    <name evidence="10" type="primary">queG</name>
    <name evidence="10" type="ORF">IWT5_01287</name>
</gene>
<keyword evidence="8" id="KW-0411">Iron-sulfur</keyword>
<dbReference type="Pfam" id="PF13484">
    <property type="entry name" value="Fer4_16"/>
    <property type="match status" value="1"/>
</dbReference>
<dbReference type="GO" id="GO:0052693">
    <property type="term" value="F:epoxyqueuosine reductase activity"/>
    <property type="evidence" value="ECO:0007669"/>
    <property type="project" value="TreeGrafter"/>
</dbReference>
<dbReference type="InterPro" id="IPR013542">
    <property type="entry name" value="QueG_DUF1730"/>
</dbReference>
<dbReference type="GO" id="GO:0008616">
    <property type="term" value="P:tRNA queuosine(34) biosynthetic process"/>
    <property type="evidence" value="ECO:0007669"/>
    <property type="project" value="UniProtKB-KW"/>
</dbReference>
<keyword evidence="3" id="KW-0819">tRNA processing</keyword>
<dbReference type="SMART" id="SM00567">
    <property type="entry name" value="EZ_HEAT"/>
    <property type="match status" value="2"/>
</dbReference>
<dbReference type="InterPro" id="IPR004155">
    <property type="entry name" value="PBS_lyase_HEAT"/>
</dbReference>
<dbReference type="InterPro" id="IPR011989">
    <property type="entry name" value="ARM-like"/>
</dbReference>
<proteinExistence type="predicted"/>
<keyword evidence="2" id="KW-0963">Cytoplasm</keyword>
<accession>A0A1Z5J256</accession>
<evidence type="ECO:0000256" key="6">
    <source>
        <dbReference type="ARBA" id="ARBA00023002"/>
    </source>
</evidence>
<sequence>MSNVTLKQQIIAASQQVGIDKIGFTTAADFEHLRAGLVKQKADGHTTGFEHQNLDERLNPSLIFDDPKTLISIALAYPAKLKGRAPRTGLKRGQFARASWGEDYHFILDDHLAALINAIKNLLPEDNDIRFKPMVDTGELIDVAVAQRAGVGFIGKNGLLITPEFGSYVYLGEIVTNLELAPDEPMTSQCGNCTRCIDACPPRALMGNGQLNGQRCLSYQTQTKGEMPDEFRPLIRNVIYGCDICQVVCPFNRGVDNHLHERMEPDVERVRPELTPMLAMTNREFKASFGSMAGSWRGKKPLQRNAIIALANLNDTSAVPKLLEVIEKDPRPLIRATAAYAVGRLSQPGNTAIVDFLRAAYETERDSGTDAQLLQEYVRAIDRIS</sequence>
<keyword evidence="1" id="KW-0004">4Fe-4S</keyword>
<dbReference type="InterPro" id="IPR004453">
    <property type="entry name" value="QueG"/>
</dbReference>
<dbReference type="InterPro" id="IPR017900">
    <property type="entry name" value="4Fe4S_Fe_S_CS"/>
</dbReference>
<keyword evidence="6" id="KW-0560">Oxidoreductase</keyword>
<dbReference type="EMBL" id="BCMJ01000004">
    <property type="protein sequence ID" value="GAX08134.1"/>
    <property type="molecule type" value="Genomic_DNA"/>
</dbReference>
<evidence type="ECO:0000256" key="4">
    <source>
        <dbReference type="ARBA" id="ARBA00022723"/>
    </source>
</evidence>
<evidence type="ECO:0000259" key="9">
    <source>
        <dbReference type="PROSITE" id="PS51379"/>
    </source>
</evidence>
<feature type="domain" description="4Fe-4S ferredoxin-type" evidence="9">
    <location>
        <begin position="181"/>
        <end position="210"/>
    </location>
</feature>
<dbReference type="NCBIfam" id="TIGR00276">
    <property type="entry name" value="tRNA epoxyqueuosine(34) reductase QueG"/>
    <property type="match status" value="1"/>
</dbReference>
<reference evidence="10 11" key="1">
    <citation type="submission" date="2015-11" db="EMBL/GenBank/DDBJ databases">
        <title>Draft genome sequences of new species of the genus Lactobacillus isolated from orchardgrass silage.</title>
        <authorList>
            <person name="Tohno M."/>
            <person name="Tanizawa Y."/>
            <person name="Arita M."/>
        </authorList>
    </citation>
    <scope>NUCLEOTIDE SEQUENCE [LARGE SCALE GENOMIC DNA]</scope>
    <source>
        <strain evidence="10 11">IWT5</strain>
    </source>
</reference>
<evidence type="ECO:0000313" key="10">
    <source>
        <dbReference type="EMBL" id="GAX08134.1"/>
    </source>
</evidence>
<keyword evidence="4" id="KW-0479">Metal-binding</keyword>
<dbReference type="SUPFAM" id="SSF48371">
    <property type="entry name" value="ARM repeat"/>
    <property type="match status" value="1"/>
</dbReference>
<dbReference type="PROSITE" id="PS00198">
    <property type="entry name" value="4FE4S_FER_1"/>
    <property type="match status" value="1"/>
</dbReference>
<dbReference type="GO" id="GO:0046872">
    <property type="term" value="F:metal ion binding"/>
    <property type="evidence" value="ECO:0007669"/>
    <property type="project" value="UniProtKB-KW"/>
</dbReference>
<dbReference type="PANTHER" id="PTHR30002:SF4">
    <property type="entry name" value="EPOXYQUEUOSINE REDUCTASE"/>
    <property type="match status" value="1"/>
</dbReference>
<dbReference type="PROSITE" id="PS51379">
    <property type="entry name" value="4FE4S_FER_2"/>
    <property type="match status" value="1"/>
</dbReference>
<keyword evidence="7" id="KW-0408">Iron</keyword>
<dbReference type="Proteomes" id="UP000223370">
    <property type="component" value="Unassembled WGS sequence"/>
</dbReference>
<dbReference type="Pfam" id="PF13646">
    <property type="entry name" value="HEAT_2"/>
    <property type="match status" value="1"/>
</dbReference>
<organism evidence="10 11">
    <name type="scientific">Secundilactobacillus silagincola</name>
    <dbReference type="NCBI Taxonomy" id="1714681"/>
    <lineage>
        <taxon>Bacteria</taxon>
        <taxon>Bacillati</taxon>
        <taxon>Bacillota</taxon>
        <taxon>Bacilli</taxon>
        <taxon>Lactobacillales</taxon>
        <taxon>Lactobacillaceae</taxon>
        <taxon>Secundilactobacillus</taxon>
    </lineage>
</organism>
<evidence type="ECO:0000256" key="5">
    <source>
        <dbReference type="ARBA" id="ARBA00022785"/>
    </source>
</evidence>
<comment type="caution">
    <text evidence="10">The sequence shown here is derived from an EMBL/GenBank/DDBJ whole genome shotgun (WGS) entry which is preliminary data.</text>
</comment>
<dbReference type="Gene3D" id="1.25.10.10">
    <property type="entry name" value="Leucine-rich Repeat Variant"/>
    <property type="match status" value="1"/>
</dbReference>
<keyword evidence="11" id="KW-1185">Reference proteome</keyword>
<keyword evidence="5" id="KW-0671">Queuosine biosynthesis</keyword>
<evidence type="ECO:0000256" key="8">
    <source>
        <dbReference type="ARBA" id="ARBA00023014"/>
    </source>
</evidence>
<dbReference type="SUPFAM" id="SSF46548">
    <property type="entry name" value="alpha-helical ferredoxin"/>
    <property type="match status" value="1"/>
</dbReference>
<evidence type="ECO:0000256" key="3">
    <source>
        <dbReference type="ARBA" id="ARBA00022694"/>
    </source>
</evidence>
<dbReference type="InterPro" id="IPR016024">
    <property type="entry name" value="ARM-type_fold"/>
</dbReference>
<dbReference type="GO" id="GO:0051539">
    <property type="term" value="F:4 iron, 4 sulfur cluster binding"/>
    <property type="evidence" value="ECO:0007669"/>
    <property type="project" value="UniProtKB-KW"/>
</dbReference>
<evidence type="ECO:0000256" key="2">
    <source>
        <dbReference type="ARBA" id="ARBA00022490"/>
    </source>
</evidence>
<dbReference type="InterPro" id="IPR017896">
    <property type="entry name" value="4Fe4S_Fe-S-bd"/>
</dbReference>
<dbReference type="AlphaFoldDB" id="A0A1Z5J256"/>
<dbReference type="OrthoDB" id="9784571at2"/>
<name>A0A1Z5J256_9LACO</name>
<dbReference type="Pfam" id="PF08331">
    <property type="entry name" value="QueG_DUF1730"/>
    <property type="match status" value="1"/>
</dbReference>
<dbReference type="RefSeq" id="WP_098824609.1">
    <property type="nucleotide sequence ID" value="NZ_BCMJ01000004.1"/>
</dbReference>
<evidence type="ECO:0000313" key="11">
    <source>
        <dbReference type="Proteomes" id="UP000223370"/>
    </source>
</evidence>
<evidence type="ECO:0000256" key="1">
    <source>
        <dbReference type="ARBA" id="ARBA00022485"/>
    </source>
</evidence>